<comment type="function">
    <text evidence="8">May be involved in cell division.</text>
</comment>
<dbReference type="PROSITE" id="PS50005">
    <property type="entry name" value="TPR"/>
    <property type="match status" value="2"/>
</dbReference>
<dbReference type="NCBIfam" id="NF008391">
    <property type="entry name" value="PRK11189.1"/>
    <property type="match status" value="1"/>
</dbReference>
<evidence type="ECO:0000256" key="2">
    <source>
        <dbReference type="ARBA" id="ARBA00022729"/>
    </source>
</evidence>
<evidence type="ECO:0000256" key="1">
    <source>
        <dbReference type="ARBA" id="ARBA00022475"/>
    </source>
</evidence>
<comment type="caution">
    <text evidence="10">The sequence shown here is derived from an EMBL/GenBank/DDBJ whole genome shotgun (WGS) entry which is preliminary data.</text>
</comment>
<dbReference type="SMART" id="SM00028">
    <property type="entry name" value="TPR"/>
    <property type="match status" value="4"/>
</dbReference>
<dbReference type="SUPFAM" id="SSF48452">
    <property type="entry name" value="TPR-like"/>
    <property type="match status" value="1"/>
</dbReference>
<comment type="subunit">
    <text evidence="8">Homodimer.</text>
</comment>
<protein>
    <recommendedName>
        <fullName evidence="8">Lipoprotein NlpI</fullName>
    </recommendedName>
</protein>
<evidence type="ECO:0000256" key="3">
    <source>
        <dbReference type="ARBA" id="ARBA00022737"/>
    </source>
</evidence>
<dbReference type="InterPro" id="IPR011990">
    <property type="entry name" value="TPR-like_helical_dom_sf"/>
</dbReference>
<proteinExistence type="predicted"/>
<comment type="subcellular location">
    <subcellularLocation>
        <location evidence="8">Cell membrane</location>
    </subcellularLocation>
</comment>
<reference evidence="10 11" key="1">
    <citation type="submission" date="2023-08" db="EMBL/GenBank/DDBJ databases">
        <authorList>
            <person name="Joshi A."/>
            <person name="Thite S."/>
        </authorList>
    </citation>
    <scope>NUCLEOTIDE SEQUENCE [LARGE SCALE GENOMIC DNA]</scope>
    <source>
        <strain evidence="10 11">AC40</strain>
    </source>
</reference>
<keyword evidence="1 8" id="KW-1003">Cell membrane</keyword>
<dbReference type="InterPro" id="IPR019734">
    <property type="entry name" value="TPR_rpt"/>
</dbReference>
<evidence type="ECO:0000313" key="10">
    <source>
        <dbReference type="EMBL" id="MDP4537103.1"/>
    </source>
</evidence>
<evidence type="ECO:0000256" key="4">
    <source>
        <dbReference type="ARBA" id="ARBA00022803"/>
    </source>
</evidence>
<evidence type="ECO:0000256" key="9">
    <source>
        <dbReference type="PROSITE-ProRule" id="PRU00339"/>
    </source>
</evidence>
<keyword evidence="3" id="KW-0677">Repeat</keyword>
<dbReference type="RefSeq" id="WP_305894367.1">
    <property type="nucleotide sequence ID" value="NZ_JAUZVZ010000019.1"/>
</dbReference>
<evidence type="ECO:0000256" key="5">
    <source>
        <dbReference type="ARBA" id="ARBA00023136"/>
    </source>
</evidence>
<evidence type="ECO:0000256" key="7">
    <source>
        <dbReference type="ARBA" id="ARBA00023288"/>
    </source>
</evidence>
<dbReference type="Pfam" id="PF13181">
    <property type="entry name" value="TPR_8"/>
    <property type="match status" value="1"/>
</dbReference>
<keyword evidence="5 8" id="KW-0472">Membrane</keyword>
<dbReference type="PANTHER" id="PTHR44858">
    <property type="entry name" value="TETRATRICOPEPTIDE REPEAT PROTEIN 6"/>
    <property type="match status" value="1"/>
</dbReference>
<dbReference type="PIRSF" id="PIRSF004654">
    <property type="entry name" value="NlpI"/>
    <property type="match status" value="1"/>
</dbReference>
<keyword evidence="7 10" id="KW-0449">Lipoprotein</keyword>
<keyword evidence="2" id="KW-0732">Signal</keyword>
<name>A0ABT9H1D8_9GAMM</name>
<keyword evidence="6" id="KW-0564">Palmitate</keyword>
<dbReference type="PANTHER" id="PTHR44858:SF1">
    <property type="entry name" value="UDP-N-ACETYLGLUCOSAMINE--PEPTIDE N-ACETYLGLUCOSAMINYLTRANSFERASE SPINDLY-RELATED"/>
    <property type="match status" value="1"/>
</dbReference>
<evidence type="ECO:0000313" key="11">
    <source>
        <dbReference type="Proteomes" id="UP001231616"/>
    </source>
</evidence>
<organism evidence="10 11">
    <name type="scientific">Alkalimonas collagenimarina</name>
    <dbReference type="NCBI Taxonomy" id="400390"/>
    <lineage>
        <taxon>Bacteria</taxon>
        <taxon>Pseudomonadati</taxon>
        <taxon>Pseudomonadota</taxon>
        <taxon>Gammaproteobacteria</taxon>
        <taxon>Alkalimonas</taxon>
    </lineage>
</organism>
<feature type="repeat" description="TPR" evidence="9">
    <location>
        <begin position="75"/>
        <end position="108"/>
    </location>
</feature>
<dbReference type="Gene3D" id="1.25.40.10">
    <property type="entry name" value="Tetratricopeptide repeat domain"/>
    <property type="match status" value="1"/>
</dbReference>
<sequence length="306" mass="35140">MLRLKMPMPDLAMWLRSAAGAILLLGLSGCASMHNPEPSYWLTPEPLPVAQRTEVAIARLSEILNRAELTDTQSAQLFYDRGVMYESVGLTALARFDFMRALRLQPDMAGAYNFMGIHHTLAGNFDQAYEAFDSVLELDPEYDFAYLNRALALYYAERVDLAVYDFTAFHQLKPTDPYRAIWLYLAQYELDAESAQQQLAMHRLEMSADQWGVNIADFLLGNINQTELLYSVAVDLNNPRQLAERLCEAYFYVAKWHSHQGQAEQALHFYKLALATNVYEFVEHRYARLEMARLRNEPLSMDHDGF</sequence>
<dbReference type="InterPro" id="IPR023605">
    <property type="entry name" value="Lipoprotein_NlpI"/>
</dbReference>
<dbReference type="InterPro" id="IPR050498">
    <property type="entry name" value="Ycf3"/>
</dbReference>
<keyword evidence="11" id="KW-1185">Reference proteome</keyword>
<evidence type="ECO:0000256" key="6">
    <source>
        <dbReference type="ARBA" id="ARBA00023139"/>
    </source>
</evidence>
<accession>A0ABT9H1D8</accession>
<keyword evidence="4 9" id="KW-0802">TPR repeat</keyword>
<feature type="repeat" description="TPR" evidence="9">
    <location>
        <begin position="109"/>
        <end position="142"/>
    </location>
</feature>
<dbReference type="Proteomes" id="UP001231616">
    <property type="component" value="Unassembled WGS sequence"/>
</dbReference>
<evidence type="ECO:0000256" key="8">
    <source>
        <dbReference type="PIRNR" id="PIRNR004654"/>
    </source>
</evidence>
<dbReference type="PROSITE" id="PS51257">
    <property type="entry name" value="PROKAR_LIPOPROTEIN"/>
    <property type="match status" value="1"/>
</dbReference>
<gene>
    <name evidence="10" type="primary">nlpI</name>
    <name evidence="10" type="ORF">Q3O60_12965</name>
</gene>
<dbReference type="EMBL" id="JAUZVZ010000019">
    <property type="protein sequence ID" value="MDP4537103.1"/>
    <property type="molecule type" value="Genomic_DNA"/>
</dbReference>